<reference evidence="2" key="1">
    <citation type="submission" date="2008-08" db="EMBL/GenBank/DDBJ databases">
        <title>Annotation of Bifidobacterium longum subsp. infantis CCUG 52486.</title>
        <authorList>
            <consortium name="The Broad Institute Genome Sequencing Platform"/>
            <person name="Gougoulias C."/>
            <person name="Tuohy K.M."/>
            <person name="Gibson G.R."/>
            <person name="Ward D."/>
            <person name="Mehta T."/>
            <person name="Young S."/>
            <person name="Jaffe D."/>
            <person name="Gnerre S."/>
            <person name="Berlin A."/>
            <person name="Heiman D."/>
            <person name="Hepburn T."/>
            <person name="Shea T."/>
            <person name="Sykes S."/>
            <person name="Alvarado L."/>
            <person name="Kodira C."/>
            <person name="Borodovsky M."/>
            <person name="Lander E."/>
            <person name="Galagan J."/>
            <person name="Nusbaum C."/>
            <person name="Birren B."/>
        </authorList>
    </citation>
    <scope>NUCLEOTIDE SEQUENCE [LARGE SCALE GENOMIC DNA]</scope>
    <source>
        <strain evidence="2">CCUG 52486</strain>
    </source>
</reference>
<name>C5E9T3_BIFLI</name>
<dbReference type="Proteomes" id="UP000005084">
    <property type="component" value="Unassembled WGS sequence"/>
</dbReference>
<dbReference type="InterPro" id="IPR013491">
    <property type="entry name" value="Tape_meas_N"/>
</dbReference>
<dbReference type="SUPFAM" id="SSF58104">
    <property type="entry name" value="Methyl-accepting chemotaxis protein (MCP) signaling domain"/>
    <property type="match status" value="2"/>
</dbReference>
<dbReference type="EMBL" id="DS990239">
    <property type="protein sequence ID" value="EEQ54777.1"/>
    <property type="molecule type" value="Genomic_DNA"/>
</dbReference>
<sequence length="991" mass="104190">MWRTGRRPDNHNRTEEGETMAYNLATAYVPIVPSMEGVGKAIEKAFGDASKTTGSKTGQSIGQGLSVGFASKVGAVAGITSNVFSKVASVVTSSLGSAVDRADQMNNFPKVMKNLGYSATDAAASIKKISDALDGLPTTSSAMTGMVQQLAPLTSNLDEATDIALAFNNAMLAGGASTMEQENALTQYTQMLSAGKVDMQAWRSIQAAMPGQLNQVAEAMMGAGHNANDLYEAMKSGKFSFDDFNKAVMDLNQNGFGKYASFAQQAKDATQGIGTAMENVKNRVAKAVQKVIDAVGVENIAGAINRFSSQFGKVGDAAAGMVTDVKKKFSEAGKWITGLYDKLDKTGAITRFKDTISTAFESARSRVTEAVDRIAGSFKGLVPDGAIVSAIEDVLKYVGTVFSDFADWVADTVEWWSKFIAALKDTGAVQQLAGALGSLFDAIGDVADAFRGAGDMAESAAGRFDSAKGSAELLGAVIKVAADLVQKMADQLKRVAEWVKKFTDTLSDSGALDTWMDALERIFSALGDALGSLKRLGKALDGGKKSAEGAGDGLDTAAAAAKGFAAYIGAVANVVETVAGVLDGIASAAGKLADGIDWLNEKFPILGQVIGFLLDPMGSLADMAGSLFSFFSGDAGATAVNDFTATFVEPVKAKLDEIGQWFQSLPQKAMDAGSQFLTNIGQWFQQLPQTIGYWLGYAIMLPIAFAQQLGSKAMEAGQNFVTNLSNWIQQLPSQIWTWLTQTIQNVQAWGSQMMAQAGDAGSQFLTGLGQWLQSLPGRIWQWLTGAISSVQAWGGQMGAGARNAGNQFLQGITGTLQSLPGRIQSLFSNAGSWLLSSGRSIMDGLAQGIRNGISAAVDAASNAMEAISKLFPHSPAKEGPFSGHGWTLYSGQSIIDGLAEGMLQRRAGLVDATRAAISPASMELMHGMDTPRPSVGTGTANGTYQNQSGELLGELLSELRALHADMPLIMEKLGIEVDGRELGRVIRNAIA</sequence>
<protein>
    <submittedName>
        <fullName evidence="2">Tape measure domain protein</fullName>
    </submittedName>
</protein>
<dbReference type="NCBIfam" id="TIGR02675">
    <property type="entry name" value="tape_meas_nterm"/>
    <property type="match status" value="1"/>
</dbReference>
<evidence type="ECO:0000313" key="2">
    <source>
        <dbReference type="EMBL" id="EEQ54777.1"/>
    </source>
</evidence>
<proteinExistence type="predicted"/>
<dbReference type="AlphaFoldDB" id="C5E9T3"/>
<feature type="domain" description="Tape measure protein N-terminal" evidence="1">
    <location>
        <begin position="97"/>
        <end position="291"/>
    </location>
</feature>
<evidence type="ECO:0000259" key="1">
    <source>
        <dbReference type="Pfam" id="PF20155"/>
    </source>
</evidence>
<dbReference type="Pfam" id="PF20155">
    <property type="entry name" value="TMP_3"/>
    <property type="match status" value="1"/>
</dbReference>
<organism evidence="2">
    <name type="scientific">Bifidobacterium longum subsp. infantis CCUG 52486</name>
    <dbReference type="NCBI Taxonomy" id="537937"/>
    <lineage>
        <taxon>Bacteria</taxon>
        <taxon>Bacillati</taxon>
        <taxon>Actinomycetota</taxon>
        <taxon>Actinomycetes</taxon>
        <taxon>Bifidobacteriales</taxon>
        <taxon>Bifidobacteriaceae</taxon>
        <taxon>Bifidobacterium</taxon>
    </lineage>
</organism>
<gene>
    <name evidence="2" type="ORF">BLIG_00728</name>
</gene>
<accession>C5E9T3</accession>
<dbReference type="HOGENOM" id="CLU_301424_0_0_11"/>